<accession>A0A873WGB8</accession>
<dbReference type="InterPro" id="IPR041352">
    <property type="entry name" value="Mtd_N"/>
</dbReference>
<dbReference type="RefSeq" id="YP_010670463.1">
    <property type="nucleotide sequence ID" value="NC_070964.1"/>
</dbReference>
<sequence>MANRIQLRRGSAQEWANVNPTLAIGELGIEIDTGRIKIGDGVTSWNSLRYERPLESITNTPNTLVQRDADGNFFAGAITGSLIGNAATATRLANTRQIALTGDVTASATFDGSANLNLVSDLGIVSTLPHHDGSTTSSGQYTRVTVDAKGRIQNADTPNDIADYNLNGTTEGVSAQPYDRDLAGVAGLNTTGIITRVSDGNITTRTVTGTAGRISVVNGSGVLGNPTLDLINTTINAGTYNDPTIAGGTQTINATKFSVDTFGRFTYAEDFPIATAVEGSKYPAYGAGTAYSRYDIIETGGNVYQAIQDISAGGGAPTHTDASDTGGWRFLAAASSEQKGLASFAQEDFDVDGDGHVTIAALGVDNTQLQNTQIRFADGNSFTSYEIDNELTATTGYRGITTINDLSVNNTSGSPLLECLAANDNVDINTTTATIFSDITLDKTLTSIQTINRQGSLTLLMDANTASNRFLRFTANNAGAGEAKIEVLADDSISITSSNSTIGLTAEQDITISAVNAASRVNVEGFHFQDNVLSTTNATMVLDPADDDDTSGTVRIRGDLQVDGTTTTVNSTTITVQDPIITLGGEDTLTVDDNLDRGVEFRYYDTQERFGFFGWDEDYADANIWSGTGGYRFLYNATNTNEVFSGTDAALIAGNLRLTTNTGASSTTTGTLVVTGGVGISENLHVGGTYTLTGAADLNNTLTVAGQTEINNTTLVKADNQMFKIQTAAGVDKFTVDTDNGNTVIQGTLDVQLETEITDNLIVRADNKVFDIKTDAGVSKFTVDTDNGNTGIEGTLTLTGAADLNSTLNLADFFYHEDVDEPQISLNSGTGLYQIDNADYGAFRFDGGGYIEGDALFNSDVYVNGLIIQKEDQTANYSRQNYLEVRYKLRAGTRASYTPLYATDDTSNLRVYGGAGIATDLHIGDDLYIGKVNNGDNIEFQVLGENGNTTIGRSGAGSNTVGTLDVHGDVEFHRNFYAYGNVELGNSSGDTLIVDSTSTFNAPVTLAAGQNLTVGGNATVSGNLTVNGTTTTVNSTTITVDDPVLTLGGDTAPSSDDNKDRGVEFRYYSLGAKLGFFGWDDSSSGFRFLENATNNSEVFSGTDADLYAGSLTLSEAGTALTVDNNASIGGTLSLTGTATLSSTLGVTGATTLSSTLGVTGATTLSSTLAVTGQTTLTGLLDANGGATIDNVRIGVGSNNEIDTATGNLILDSAGGTVQVQDILNVTGIVELDNTTTRAIPPGNSLPSLGGAFQVAGGSHFGENVVINGDLKVYGAAVYQGGIDYQGTQTYSGILRQQNTTDASSATDQNASISTDGGVSITKSLWVGTTADITGTLTVDGAASFGSTITSTGLITANAGFTLAGSTGVGQNLIITDGSTTKLTLYSANGDIETAGNLSVDGNTTLGDAVGDTLTVNATATFNNADIVGTARDARRWTTNRTLSFTGDATGSMSVNGSANASAALTLANSGVVAGTYTSITVDAKGRATAGTNPTTLSGYGITDAQALDSDLTAIAGLTTTGIIARTAAGTATTRSVAVSGIGLSIADADGVAGNPTVTSNATPSNAASTLVARDASGDFTANEITADLVGNASTATALQTARTINGVSFDGTADITITPVYSNSTANGDAAETAFPALAGRSVNDMFVIVNGLVQTPTIEYTYTDEDVKTSTGGVAADTFITVASNVGLVEGMAVSGTGIGVGARIDTINGLQINLTVANTANTTGNQITFGAVVTLTTAPAAGTDNVSIRYLPLLN</sequence>
<dbReference type="KEGG" id="vg:77946668"/>
<proteinExistence type="predicted"/>
<evidence type="ECO:0000313" key="3">
    <source>
        <dbReference type="Proteomes" id="UP000663144"/>
    </source>
</evidence>
<evidence type="ECO:0000313" key="2">
    <source>
        <dbReference type="EMBL" id="QPB07972.1"/>
    </source>
</evidence>
<dbReference type="Pfam" id="PF18454">
    <property type="entry name" value="Mtd_N"/>
    <property type="match status" value="1"/>
</dbReference>
<protein>
    <submittedName>
        <fullName evidence="2">Tail fiber protein</fullName>
    </submittedName>
</protein>
<dbReference type="Proteomes" id="UP000663144">
    <property type="component" value="Segment"/>
</dbReference>
<evidence type="ECO:0000259" key="1">
    <source>
        <dbReference type="Pfam" id="PF18454"/>
    </source>
</evidence>
<dbReference type="SUPFAM" id="SSF69349">
    <property type="entry name" value="Phage fibre proteins"/>
    <property type="match status" value="1"/>
</dbReference>
<dbReference type="GeneID" id="77946668"/>
<name>A0A873WGB8_9CAUD</name>
<organism evidence="2 3">
    <name type="scientific">Synechococcus phage S-H38</name>
    <dbReference type="NCBI Taxonomy" id="2783673"/>
    <lineage>
        <taxon>Viruses</taxon>
        <taxon>Duplodnaviria</taxon>
        <taxon>Heunggongvirae</taxon>
        <taxon>Uroviricota</taxon>
        <taxon>Caudoviricetes</taxon>
        <taxon>Pantevenvirales</taxon>
        <taxon>Kyanoviridae</taxon>
        <taxon>Yellowseavirus</taxon>
        <taxon>Yellowseavirus thirtyeight</taxon>
    </lineage>
</organism>
<keyword evidence="3" id="KW-1185">Reference proteome</keyword>
<reference evidence="2" key="1">
    <citation type="submission" date="2020-10" db="EMBL/GenBank/DDBJ databases">
        <title>The Isolation and Genome Sequence of a Novel Cyanophage S-H38 from the Yellow Sea, China.</title>
        <authorList>
            <person name="Jiang T."/>
        </authorList>
    </citation>
    <scope>NUCLEOTIDE SEQUENCE</scope>
</reference>
<dbReference type="EMBL" id="MW117965">
    <property type="protein sequence ID" value="QPB07972.1"/>
    <property type="molecule type" value="Genomic_DNA"/>
</dbReference>
<feature type="domain" description="Major tropism determinant N-terminal" evidence="1">
    <location>
        <begin position="5"/>
        <end position="43"/>
    </location>
</feature>